<organism evidence="2">
    <name type="scientific">Arundo donax</name>
    <name type="common">Giant reed</name>
    <name type="synonym">Donax arundinaceus</name>
    <dbReference type="NCBI Taxonomy" id="35708"/>
    <lineage>
        <taxon>Eukaryota</taxon>
        <taxon>Viridiplantae</taxon>
        <taxon>Streptophyta</taxon>
        <taxon>Embryophyta</taxon>
        <taxon>Tracheophyta</taxon>
        <taxon>Spermatophyta</taxon>
        <taxon>Magnoliopsida</taxon>
        <taxon>Liliopsida</taxon>
        <taxon>Poales</taxon>
        <taxon>Poaceae</taxon>
        <taxon>PACMAD clade</taxon>
        <taxon>Arundinoideae</taxon>
        <taxon>Arundineae</taxon>
        <taxon>Arundo</taxon>
    </lineage>
</organism>
<keyword evidence="1" id="KW-0732">Signal</keyword>
<reference evidence="2" key="2">
    <citation type="journal article" date="2015" name="Data Brief">
        <title>Shoot transcriptome of the giant reed, Arundo donax.</title>
        <authorList>
            <person name="Barrero R.A."/>
            <person name="Guerrero F.D."/>
            <person name="Moolhuijzen P."/>
            <person name="Goolsby J.A."/>
            <person name="Tidwell J."/>
            <person name="Bellgard S.E."/>
            <person name="Bellgard M.I."/>
        </authorList>
    </citation>
    <scope>NUCLEOTIDE SEQUENCE</scope>
    <source>
        <tissue evidence="2">Shoot tissue taken approximately 20 cm above the soil surface</tissue>
    </source>
</reference>
<accession>A0A0A9F617</accession>
<name>A0A0A9F617_ARUDO</name>
<dbReference type="EMBL" id="GBRH01192320">
    <property type="protein sequence ID" value="JAE05576.1"/>
    <property type="molecule type" value="Transcribed_RNA"/>
</dbReference>
<dbReference type="AlphaFoldDB" id="A0A0A9F617"/>
<sequence>MLVSVLRLPRLWLMVPLRPLAGKLSTVTFPWMQVTPSHPTQGSFPDQELTNLVGYFTWARNWSNAMTSGEHVSPGLGAQNSLAEKVKLSALMGGTGPRRLLLSSCTSLSWGMVARLGGTRPTSMLLLSLRLVRPLQAPMPSGMGPENSLPCSQSTWRLVMVAMTSRGPESILSPSWLLRRRLWMPEALKVEGMGPERLL</sequence>
<feature type="chain" id="PRO_5002045671" evidence="1">
    <location>
        <begin position="23"/>
        <end position="199"/>
    </location>
</feature>
<evidence type="ECO:0000313" key="2">
    <source>
        <dbReference type="EMBL" id="JAE05576.1"/>
    </source>
</evidence>
<reference evidence="2" key="1">
    <citation type="submission" date="2014-09" db="EMBL/GenBank/DDBJ databases">
        <authorList>
            <person name="Magalhaes I.L.F."/>
            <person name="Oliveira U."/>
            <person name="Santos F.R."/>
            <person name="Vidigal T.H.D.A."/>
            <person name="Brescovit A.D."/>
            <person name="Santos A.J."/>
        </authorList>
    </citation>
    <scope>NUCLEOTIDE SEQUENCE</scope>
    <source>
        <tissue evidence="2">Shoot tissue taken approximately 20 cm above the soil surface</tissue>
    </source>
</reference>
<evidence type="ECO:0000256" key="1">
    <source>
        <dbReference type="SAM" id="SignalP"/>
    </source>
</evidence>
<protein>
    <submittedName>
        <fullName evidence="2">Uncharacterized protein</fullName>
    </submittedName>
</protein>
<feature type="signal peptide" evidence="1">
    <location>
        <begin position="1"/>
        <end position="22"/>
    </location>
</feature>
<proteinExistence type="predicted"/>